<dbReference type="AlphaFoldDB" id="A0A9P5YGG6"/>
<evidence type="ECO:0000313" key="3">
    <source>
        <dbReference type="Proteomes" id="UP000807353"/>
    </source>
</evidence>
<evidence type="ECO:0000256" key="1">
    <source>
        <dbReference type="SAM" id="SignalP"/>
    </source>
</evidence>
<feature type="chain" id="PRO_5040277617" evidence="1">
    <location>
        <begin position="20"/>
        <end position="142"/>
    </location>
</feature>
<sequence length="142" mass="14807">MLSLKAIFSVLAFSALASAAPTELQIKSQFISPLVTVCIGSLDPRDRCIDIAITSTGCINFIGGFSGLNDEVSNGQVPLGFVCTFFANFGCLSLQDDDALVLPGGKYSFFKGAPGPDGTFDFNDMISSISCSPVSSCPTGRS</sequence>
<proteinExistence type="predicted"/>
<keyword evidence="3" id="KW-1185">Reference proteome</keyword>
<protein>
    <submittedName>
        <fullName evidence="2">Uncharacterized protein</fullName>
    </submittedName>
</protein>
<feature type="signal peptide" evidence="1">
    <location>
        <begin position="1"/>
        <end position="19"/>
    </location>
</feature>
<organism evidence="2 3">
    <name type="scientific">Collybia nuda</name>
    <dbReference type="NCBI Taxonomy" id="64659"/>
    <lineage>
        <taxon>Eukaryota</taxon>
        <taxon>Fungi</taxon>
        <taxon>Dikarya</taxon>
        <taxon>Basidiomycota</taxon>
        <taxon>Agaricomycotina</taxon>
        <taxon>Agaricomycetes</taxon>
        <taxon>Agaricomycetidae</taxon>
        <taxon>Agaricales</taxon>
        <taxon>Tricholomatineae</taxon>
        <taxon>Clitocybaceae</taxon>
        <taxon>Collybia</taxon>
    </lineage>
</organism>
<dbReference type="Proteomes" id="UP000807353">
    <property type="component" value="Unassembled WGS sequence"/>
</dbReference>
<accession>A0A9P5YGG6</accession>
<comment type="caution">
    <text evidence="2">The sequence shown here is derived from an EMBL/GenBank/DDBJ whole genome shotgun (WGS) entry which is preliminary data.</text>
</comment>
<reference evidence="2" key="1">
    <citation type="submission" date="2020-11" db="EMBL/GenBank/DDBJ databases">
        <authorList>
            <consortium name="DOE Joint Genome Institute"/>
            <person name="Ahrendt S."/>
            <person name="Riley R."/>
            <person name="Andreopoulos W."/>
            <person name="Labutti K."/>
            <person name="Pangilinan J."/>
            <person name="Ruiz-Duenas F.J."/>
            <person name="Barrasa J.M."/>
            <person name="Sanchez-Garcia M."/>
            <person name="Camarero S."/>
            <person name="Miyauchi S."/>
            <person name="Serrano A."/>
            <person name="Linde D."/>
            <person name="Babiker R."/>
            <person name="Drula E."/>
            <person name="Ayuso-Fernandez I."/>
            <person name="Pacheco R."/>
            <person name="Padilla G."/>
            <person name="Ferreira P."/>
            <person name="Barriuso J."/>
            <person name="Kellner H."/>
            <person name="Castanera R."/>
            <person name="Alfaro M."/>
            <person name="Ramirez L."/>
            <person name="Pisabarro A.G."/>
            <person name="Kuo A."/>
            <person name="Tritt A."/>
            <person name="Lipzen A."/>
            <person name="He G."/>
            <person name="Yan M."/>
            <person name="Ng V."/>
            <person name="Cullen D."/>
            <person name="Martin F."/>
            <person name="Rosso M.-N."/>
            <person name="Henrissat B."/>
            <person name="Hibbett D."/>
            <person name="Martinez A.T."/>
            <person name="Grigoriev I.V."/>
        </authorList>
    </citation>
    <scope>NUCLEOTIDE SEQUENCE</scope>
    <source>
        <strain evidence="2">CBS 247.69</strain>
    </source>
</reference>
<dbReference type="EMBL" id="MU150234">
    <property type="protein sequence ID" value="KAF9468210.1"/>
    <property type="molecule type" value="Genomic_DNA"/>
</dbReference>
<evidence type="ECO:0000313" key="2">
    <source>
        <dbReference type="EMBL" id="KAF9468210.1"/>
    </source>
</evidence>
<gene>
    <name evidence="2" type="ORF">BDZ94DRAFT_1304921</name>
</gene>
<name>A0A9P5YGG6_9AGAR</name>
<dbReference type="OrthoDB" id="2884912at2759"/>
<keyword evidence="1" id="KW-0732">Signal</keyword>